<evidence type="ECO:0000313" key="10">
    <source>
        <dbReference type="EMBL" id="MFF4779173.1"/>
    </source>
</evidence>
<dbReference type="PROSITE" id="PS50850">
    <property type="entry name" value="MFS"/>
    <property type="match status" value="1"/>
</dbReference>
<evidence type="ECO:0000259" key="9">
    <source>
        <dbReference type="PROSITE" id="PS50850"/>
    </source>
</evidence>
<evidence type="ECO:0000256" key="5">
    <source>
        <dbReference type="ARBA" id="ARBA00022692"/>
    </source>
</evidence>
<comment type="subcellular location">
    <subcellularLocation>
        <location evidence="1">Cell membrane</location>
        <topology evidence="1">Multi-pass membrane protein</topology>
    </subcellularLocation>
</comment>
<feature type="transmembrane region" description="Helical" evidence="8">
    <location>
        <begin position="231"/>
        <end position="249"/>
    </location>
</feature>
<evidence type="ECO:0000256" key="4">
    <source>
        <dbReference type="ARBA" id="ARBA00022475"/>
    </source>
</evidence>
<feature type="transmembrane region" description="Helical" evidence="8">
    <location>
        <begin position="270"/>
        <end position="289"/>
    </location>
</feature>
<dbReference type="Gene3D" id="1.20.1720.10">
    <property type="entry name" value="Multidrug resistance protein D"/>
    <property type="match status" value="1"/>
</dbReference>
<reference evidence="10 11" key="1">
    <citation type="submission" date="2024-10" db="EMBL/GenBank/DDBJ databases">
        <title>The Natural Products Discovery Center: Release of the First 8490 Sequenced Strains for Exploring Actinobacteria Biosynthetic Diversity.</title>
        <authorList>
            <person name="Kalkreuter E."/>
            <person name="Kautsar S.A."/>
            <person name="Yang D."/>
            <person name="Bader C.D."/>
            <person name="Teijaro C.N."/>
            <person name="Fluegel L."/>
            <person name="Davis C.M."/>
            <person name="Simpson J.R."/>
            <person name="Lauterbach L."/>
            <person name="Steele A.D."/>
            <person name="Gui C."/>
            <person name="Meng S."/>
            <person name="Li G."/>
            <person name="Viehrig K."/>
            <person name="Ye F."/>
            <person name="Su P."/>
            <person name="Kiefer A.F."/>
            <person name="Nichols A."/>
            <person name="Cepeda A.J."/>
            <person name="Yan W."/>
            <person name="Fan B."/>
            <person name="Jiang Y."/>
            <person name="Adhikari A."/>
            <person name="Zheng C.-J."/>
            <person name="Schuster L."/>
            <person name="Cowan T.M."/>
            <person name="Smanski M.J."/>
            <person name="Chevrette M.G."/>
            <person name="De Carvalho L.P.S."/>
            <person name="Shen B."/>
        </authorList>
    </citation>
    <scope>NUCLEOTIDE SEQUENCE [LARGE SCALE GENOMIC DNA]</scope>
    <source>
        <strain evidence="10 11">NPDC001281</strain>
    </source>
</reference>
<evidence type="ECO:0000313" key="11">
    <source>
        <dbReference type="Proteomes" id="UP001602119"/>
    </source>
</evidence>
<evidence type="ECO:0000256" key="1">
    <source>
        <dbReference type="ARBA" id="ARBA00004651"/>
    </source>
</evidence>
<dbReference type="PANTHER" id="PTHR42718:SF9">
    <property type="entry name" value="MAJOR FACILITATOR SUPERFAMILY MULTIDRUG TRANSPORTER MFSC"/>
    <property type="match status" value="1"/>
</dbReference>
<evidence type="ECO:0000256" key="6">
    <source>
        <dbReference type="ARBA" id="ARBA00022989"/>
    </source>
</evidence>
<feature type="transmembrane region" description="Helical" evidence="8">
    <location>
        <begin position="358"/>
        <end position="384"/>
    </location>
</feature>
<dbReference type="InterPro" id="IPR036259">
    <property type="entry name" value="MFS_trans_sf"/>
</dbReference>
<keyword evidence="5 8" id="KW-0812">Transmembrane</keyword>
<feature type="transmembrane region" description="Helical" evidence="8">
    <location>
        <begin position="139"/>
        <end position="161"/>
    </location>
</feature>
<dbReference type="NCBIfam" id="TIGR00711">
    <property type="entry name" value="efflux_EmrB"/>
    <property type="match status" value="1"/>
</dbReference>
<dbReference type="InterPro" id="IPR004638">
    <property type="entry name" value="EmrB-like"/>
</dbReference>
<protein>
    <submittedName>
        <fullName evidence="10">DHA2 family efflux MFS transporter permease subunit</fullName>
    </submittedName>
</protein>
<feature type="transmembrane region" description="Helical" evidence="8">
    <location>
        <begin position="198"/>
        <end position="219"/>
    </location>
</feature>
<sequence>MTPVGTGTLRATTTFGLMAGPLLTMVDSSVVNVATSALARELHTGLDTVQWAVSGYLLALSAGLAATSYLARRYGTLPVYAAAMIGFTAASAACAVAPGAYTLITARAVQGLAAAPLVPLAMSMLLGERGGAGGRRIPAATGILLFLAPALGPSLGGLLLAGGGWRWIFLINVPAGLYGLLALRAAPRTLTPPPQPDARIDWAGLALLSAGLPLTVFGLSRGATHGWTAPAALIPLAGGALLLAAYARWSAGRPHAALDLRVLRDRRSALALLLSVSASVVAFTALFLLPVFTQQVQGHTALATGLALLPQGVVMGLATALGERISARVGARRLVMAGFTVLAVAGTGLTALDARTPLWATSALLTARAAGIGIVVTPLLGVLLQPLGADRIADGTTVFTIAQRLGGALGVGVLSSLLAARTATAGPVGAFHQVGVVLAVLAAVSALPAARLPGAGAGAAAEGPVT</sequence>
<dbReference type="Pfam" id="PF07690">
    <property type="entry name" value="MFS_1"/>
    <property type="match status" value="1"/>
</dbReference>
<comment type="caution">
    <text evidence="10">The sequence shown here is derived from an EMBL/GenBank/DDBJ whole genome shotgun (WGS) entry which is preliminary data.</text>
</comment>
<name>A0ABW6VJP0_MICFU</name>
<evidence type="ECO:0000256" key="2">
    <source>
        <dbReference type="ARBA" id="ARBA00008537"/>
    </source>
</evidence>
<evidence type="ECO:0000256" key="7">
    <source>
        <dbReference type="ARBA" id="ARBA00023136"/>
    </source>
</evidence>
<keyword evidence="4" id="KW-1003">Cell membrane</keyword>
<gene>
    <name evidence="10" type="ORF">ACFY05_40785</name>
</gene>
<feature type="transmembrane region" description="Helical" evidence="8">
    <location>
        <begin position="77"/>
        <end position="101"/>
    </location>
</feature>
<dbReference type="SUPFAM" id="SSF103473">
    <property type="entry name" value="MFS general substrate transporter"/>
    <property type="match status" value="1"/>
</dbReference>
<keyword evidence="7 8" id="KW-0472">Membrane</keyword>
<feature type="transmembrane region" description="Helical" evidence="8">
    <location>
        <begin position="430"/>
        <end position="450"/>
    </location>
</feature>
<dbReference type="RefSeq" id="WP_387347886.1">
    <property type="nucleotide sequence ID" value="NZ_JBIAXI010000044.1"/>
</dbReference>
<feature type="domain" description="Major facilitator superfamily (MFS) profile" evidence="9">
    <location>
        <begin position="13"/>
        <end position="451"/>
    </location>
</feature>
<dbReference type="EMBL" id="JBIAXI010000044">
    <property type="protein sequence ID" value="MFF4779173.1"/>
    <property type="molecule type" value="Genomic_DNA"/>
</dbReference>
<feature type="transmembrane region" description="Helical" evidence="8">
    <location>
        <begin position="334"/>
        <end position="352"/>
    </location>
</feature>
<dbReference type="Gene3D" id="1.20.1250.20">
    <property type="entry name" value="MFS general substrate transporter like domains"/>
    <property type="match status" value="1"/>
</dbReference>
<comment type="similarity">
    <text evidence="2">Belongs to the major facilitator superfamily. EmrB family.</text>
</comment>
<organism evidence="10 11">
    <name type="scientific">Microtetraspora fusca</name>
    <dbReference type="NCBI Taxonomy" id="1997"/>
    <lineage>
        <taxon>Bacteria</taxon>
        <taxon>Bacillati</taxon>
        <taxon>Actinomycetota</taxon>
        <taxon>Actinomycetes</taxon>
        <taxon>Streptosporangiales</taxon>
        <taxon>Streptosporangiaceae</taxon>
        <taxon>Microtetraspora</taxon>
    </lineage>
</organism>
<accession>A0ABW6VJP0</accession>
<keyword evidence="3" id="KW-0813">Transport</keyword>
<feature type="transmembrane region" description="Helical" evidence="8">
    <location>
        <begin position="107"/>
        <end position="127"/>
    </location>
</feature>
<feature type="transmembrane region" description="Helical" evidence="8">
    <location>
        <begin position="167"/>
        <end position="186"/>
    </location>
</feature>
<dbReference type="Proteomes" id="UP001602119">
    <property type="component" value="Unassembled WGS sequence"/>
</dbReference>
<keyword evidence="6 8" id="KW-1133">Transmembrane helix</keyword>
<evidence type="ECO:0000256" key="3">
    <source>
        <dbReference type="ARBA" id="ARBA00022448"/>
    </source>
</evidence>
<feature type="transmembrane region" description="Helical" evidence="8">
    <location>
        <begin position="301"/>
        <end position="322"/>
    </location>
</feature>
<evidence type="ECO:0000256" key="8">
    <source>
        <dbReference type="SAM" id="Phobius"/>
    </source>
</evidence>
<feature type="transmembrane region" description="Helical" evidence="8">
    <location>
        <begin position="51"/>
        <end position="70"/>
    </location>
</feature>
<proteinExistence type="inferred from homology"/>
<dbReference type="InterPro" id="IPR020846">
    <property type="entry name" value="MFS_dom"/>
</dbReference>
<feature type="transmembrane region" description="Helical" evidence="8">
    <location>
        <begin position="405"/>
        <end position="424"/>
    </location>
</feature>
<keyword evidence="11" id="KW-1185">Reference proteome</keyword>
<dbReference type="InterPro" id="IPR011701">
    <property type="entry name" value="MFS"/>
</dbReference>
<dbReference type="PANTHER" id="PTHR42718">
    <property type="entry name" value="MAJOR FACILITATOR SUPERFAMILY MULTIDRUG TRANSPORTER MFSC"/>
    <property type="match status" value="1"/>
</dbReference>